<proteinExistence type="predicted"/>
<gene>
    <name evidence="2" type="ORF">EXU32_07835</name>
</gene>
<feature type="domain" description="DUF6504" evidence="1">
    <location>
        <begin position="2"/>
        <end position="98"/>
    </location>
</feature>
<dbReference type="InterPro" id="IPR045443">
    <property type="entry name" value="DUF6504"/>
</dbReference>
<dbReference type="RefSeq" id="WP_130629395.1">
    <property type="nucleotide sequence ID" value="NZ_CP036164.1"/>
</dbReference>
<dbReference type="EMBL" id="CP036164">
    <property type="protein sequence ID" value="QBF46170.1"/>
    <property type="molecule type" value="Genomic_DNA"/>
</dbReference>
<dbReference type="AlphaFoldDB" id="A0A4P6MX44"/>
<dbReference type="KEGG" id="jli:EXU32_07835"/>
<keyword evidence="3" id="KW-1185">Reference proteome</keyword>
<organism evidence="2 3">
    <name type="scientific">Janibacter limosus</name>
    <dbReference type="NCBI Taxonomy" id="53458"/>
    <lineage>
        <taxon>Bacteria</taxon>
        <taxon>Bacillati</taxon>
        <taxon>Actinomycetota</taxon>
        <taxon>Actinomycetes</taxon>
        <taxon>Micrococcales</taxon>
        <taxon>Intrasporangiaceae</taxon>
        <taxon>Janibacter</taxon>
    </lineage>
</organism>
<reference evidence="2 3" key="1">
    <citation type="submission" date="2019-02" db="EMBL/GenBank/DDBJ databases">
        <title>Genomic data mining of an Antarctic deep-sea actinobacterium, Janibacterlimosus P3-3-X1.</title>
        <authorList>
            <person name="Liao L."/>
            <person name="Chen B."/>
        </authorList>
    </citation>
    <scope>NUCLEOTIDE SEQUENCE [LARGE SCALE GENOMIC DNA]</scope>
    <source>
        <strain evidence="2 3">P3-3-X1</strain>
    </source>
</reference>
<protein>
    <recommendedName>
        <fullName evidence="1">DUF6504 domain-containing protein</fullName>
    </recommendedName>
</protein>
<evidence type="ECO:0000313" key="2">
    <source>
        <dbReference type="EMBL" id="QBF46170.1"/>
    </source>
</evidence>
<evidence type="ECO:0000313" key="3">
    <source>
        <dbReference type="Proteomes" id="UP000290408"/>
    </source>
</evidence>
<dbReference type="Pfam" id="PF20114">
    <property type="entry name" value="DUF6504"/>
    <property type="match status" value="1"/>
</dbReference>
<dbReference type="OrthoDB" id="5243842at2"/>
<dbReference type="Proteomes" id="UP000290408">
    <property type="component" value="Chromosome"/>
</dbReference>
<name>A0A4P6MX44_9MICO</name>
<sequence length="98" mass="11253">MVRLVEESIEVRVGEARPEQFLWRGRLYRVTEVVDHWQERRDWWRATGGQSLSQVPLARDVWRVSASRGLSSAPGVYDLGVDGDPSSASDWLLLRTQD</sequence>
<evidence type="ECO:0000259" key="1">
    <source>
        <dbReference type="Pfam" id="PF20114"/>
    </source>
</evidence>
<accession>A0A4P6MX44</accession>